<evidence type="ECO:0008006" key="5">
    <source>
        <dbReference type="Google" id="ProtNLM"/>
    </source>
</evidence>
<feature type="coiled-coil region" evidence="1">
    <location>
        <begin position="19"/>
        <end position="46"/>
    </location>
</feature>
<reference evidence="3 4" key="1">
    <citation type="submission" date="2019-07" db="EMBL/GenBank/DDBJ databases">
        <title>Genomic Encyclopedia of Archaeal and Bacterial Type Strains, Phase II (KMG-II): from individual species to whole genera.</title>
        <authorList>
            <person name="Goeker M."/>
        </authorList>
    </citation>
    <scope>NUCLEOTIDE SEQUENCE [LARGE SCALE GENOMIC DNA]</scope>
    <source>
        <strain evidence="3 4">DSM 17527</strain>
    </source>
</reference>
<comment type="caution">
    <text evidence="3">The sequence shown here is derived from an EMBL/GenBank/DDBJ whole genome shotgun (WGS) entry which is preliminary data.</text>
</comment>
<name>A0A5S5BWQ4_9FLAO</name>
<proteinExistence type="predicted"/>
<accession>A0A5S5BWQ4</accession>
<evidence type="ECO:0000256" key="2">
    <source>
        <dbReference type="SAM" id="SignalP"/>
    </source>
</evidence>
<sequence length="117" mass="13181">MKLLLTISISFFLITSSFANSFESTLNEKKKKIEKSEAKVSSKESNNFHTVKRWKITITYTNGDILVKSISVKGNSKVSAMETAFSEAENYLERLDNVEGYSVAPLANNEFFLLAEK</sequence>
<organism evidence="3 4">
    <name type="scientific">Aquimarina intermedia</name>
    <dbReference type="NCBI Taxonomy" id="350814"/>
    <lineage>
        <taxon>Bacteria</taxon>
        <taxon>Pseudomonadati</taxon>
        <taxon>Bacteroidota</taxon>
        <taxon>Flavobacteriia</taxon>
        <taxon>Flavobacteriales</taxon>
        <taxon>Flavobacteriaceae</taxon>
        <taxon>Aquimarina</taxon>
    </lineage>
</organism>
<feature type="chain" id="PRO_5024273719" description="TonB C-terminal domain-containing protein" evidence="2">
    <location>
        <begin position="20"/>
        <end position="117"/>
    </location>
</feature>
<evidence type="ECO:0000313" key="3">
    <source>
        <dbReference type="EMBL" id="TYP71434.1"/>
    </source>
</evidence>
<evidence type="ECO:0000256" key="1">
    <source>
        <dbReference type="SAM" id="Coils"/>
    </source>
</evidence>
<keyword evidence="1" id="KW-0175">Coiled coil</keyword>
<keyword evidence="4" id="KW-1185">Reference proteome</keyword>
<evidence type="ECO:0000313" key="4">
    <source>
        <dbReference type="Proteomes" id="UP000324376"/>
    </source>
</evidence>
<keyword evidence="2" id="KW-0732">Signal</keyword>
<protein>
    <recommendedName>
        <fullName evidence="5">TonB C-terminal domain-containing protein</fullName>
    </recommendedName>
</protein>
<gene>
    <name evidence="3" type="ORF">BD809_10916</name>
</gene>
<feature type="signal peptide" evidence="2">
    <location>
        <begin position="1"/>
        <end position="19"/>
    </location>
</feature>
<dbReference type="EMBL" id="VNHU01000009">
    <property type="protein sequence ID" value="TYP71434.1"/>
    <property type="molecule type" value="Genomic_DNA"/>
</dbReference>
<dbReference type="RefSeq" id="WP_148783330.1">
    <property type="nucleotide sequence ID" value="NZ_VNHU01000009.1"/>
</dbReference>
<dbReference type="Proteomes" id="UP000324376">
    <property type="component" value="Unassembled WGS sequence"/>
</dbReference>
<dbReference type="OrthoDB" id="1163065at2"/>
<dbReference type="AlphaFoldDB" id="A0A5S5BWQ4"/>